<evidence type="ECO:0000259" key="5">
    <source>
        <dbReference type="PROSITE" id="PS50199"/>
    </source>
</evidence>
<protein>
    <recommendedName>
        <fullName evidence="5">RanBP2-type domain-containing protein</fullName>
    </recommendedName>
</protein>
<dbReference type="Proteomes" id="UP000652761">
    <property type="component" value="Unassembled WGS sequence"/>
</dbReference>
<dbReference type="GO" id="GO:0005737">
    <property type="term" value="C:cytoplasm"/>
    <property type="evidence" value="ECO:0007669"/>
    <property type="project" value="TreeGrafter"/>
</dbReference>
<evidence type="ECO:0000256" key="2">
    <source>
        <dbReference type="ARBA" id="ARBA00022771"/>
    </source>
</evidence>
<evidence type="ECO:0000313" key="6">
    <source>
        <dbReference type="EMBL" id="MQL96385.1"/>
    </source>
</evidence>
<dbReference type="EMBL" id="NMUH01001912">
    <property type="protein sequence ID" value="MQL96385.1"/>
    <property type="molecule type" value="Genomic_DNA"/>
</dbReference>
<evidence type="ECO:0000256" key="1">
    <source>
        <dbReference type="ARBA" id="ARBA00022723"/>
    </source>
</evidence>
<gene>
    <name evidence="6" type="ORF">Taro_029063</name>
</gene>
<dbReference type="InterPro" id="IPR001876">
    <property type="entry name" value="Znf_RanBP2"/>
</dbReference>
<dbReference type="InterPro" id="IPR036443">
    <property type="entry name" value="Znf_RanBP2_sf"/>
</dbReference>
<dbReference type="OrthoDB" id="448399at2759"/>
<accession>A0A843VK86</accession>
<keyword evidence="3" id="KW-0862">Zinc</keyword>
<dbReference type="Gene3D" id="4.10.1060.10">
    <property type="entry name" value="Zinc finger, RanBP2-type"/>
    <property type="match status" value="3"/>
</dbReference>
<evidence type="ECO:0000256" key="3">
    <source>
        <dbReference type="ARBA" id="ARBA00022833"/>
    </source>
</evidence>
<keyword evidence="2 4" id="KW-0863">Zinc-finger</keyword>
<dbReference type="SUPFAM" id="SSF90209">
    <property type="entry name" value="Ran binding protein zinc finger-like"/>
    <property type="match status" value="3"/>
</dbReference>
<name>A0A843VK86_COLES</name>
<feature type="domain" description="RanBP2-type" evidence="5">
    <location>
        <begin position="38"/>
        <end position="67"/>
    </location>
</feature>
<comment type="caution">
    <text evidence="6">The sequence shown here is derived from an EMBL/GenBank/DDBJ whole genome shotgun (WGS) entry which is preliminary data.</text>
</comment>
<feature type="domain" description="RanBP2-type" evidence="5">
    <location>
        <begin position="96"/>
        <end position="124"/>
    </location>
</feature>
<dbReference type="GO" id="GO:0008270">
    <property type="term" value="F:zinc ion binding"/>
    <property type="evidence" value="ECO:0007669"/>
    <property type="project" value="UniProtKB-KW"/>
</dbReference>
<feature type="domain" description="RanBP2-type" evidence="5">
    <location>
        <begin position="146"/>
        <end position="177"/>
    </location>
</feature>
<proteinExistence type="predicted"/>
<sequence>MMRPAPYATVEKLVVKLLMGGEACLIKQLSQGKIIMRKPGDWDCRSCQHLNFSRRDLCQQCGEPRPGDRSEYGSFGIVLGGGGPSIGALRGSDVVRPGDWYCSCGYHNFASRANCLKCGGFKDESATGFEAGDAARPRVYNRVGWKTGDWICSRSGCNVHNYASRMECFRCHAPRDAGTE</sequence>
<dbReference type="PANTHER" id="PTHR23111:SF74">
    <property type="entry name" value="OS02G0203700 PROTEIN"/>
    <property type="match status" value="1"/>
</dbReference>
<evidence type="ECO:0000313" key="7">
    <source>
        <dbReference type="Proteomes" id="UP000652761"/>
    </source>
</evidence>
<evidence type="ECO:0000256" key="4">
    <source>
        <dbReference type="PROSITE-ProRule" id="PRU00322"/>
    </source>
</evidence>
<dbReference type="PROSITE" id="PS50199">
    <property type="entry name" value="ZF_RANBP2_2"/>
    <property type="match status" value="3"/>
</dbReference>
<dbReference type="PANTHER" id="PTHR23111">
    <property type="entry name" value="ZINC FINGER PROTEIN"/>
    <property type="match status" value="1"/>
</dbReference>
<organism evidence="6 7">
    <name type="scientific">Colocasia esculenta</name>
    <name type="common">Wild taro</name>
    <name type="synonym">Arum esculentum</name>
    <dbReference type="NCBI Taxonomy" id="4460"/>
    <lineage>
        <taxon>Eukaryota</taxon>
        <taxon>Viridiplantae</taxon>
        <taxon>Streptophyta</taxon>
        <taxon>Embryophyta</taxon>
        <taxon>Tracheophyta</taxon>
        <taxon>Spermatophyta</taxon>
        <taxon>Magnoliopsida</taxon>
        <taxon>Liliopsida</taxon>
        <taxon>Araceae</taxon>
        <taxon>Aroideae</taxon>
        <taxon>Colocasieae</taxon>
        <taxon>Colocasia</taxon>
    </lineage>
</organism>
<dbReference type="SMART" id="SM00547">
    <property type="entry name" value="ZnF_RBZ"/>
    <property type="match status" value="3"/>
</dbReference>
<dbReference type="Pfam" id="PF00641">
    <property type="entry name" value="Zn_ribbon_RanBP"/>
    <property type="match status" value="3"/>
</dbReference>
<dbReference type="PROSITE" id="PS01358">
    <property type="entry name" value="ZF_RANBP2_1"/>
    <property type="match status" value="2"/>
</dbReference>
<dbReference type="GO" id="GO:0003729">
    <property type="term" value="F:mRNA binding"/>
    <property type="evidence" value="ECO:0007669"/>
    <property type="project" value="TreeGrafter"/>
</dbReference>
<keyword evidence="7" id="KW-1185">Reference proteome</keyword>
<keyword evidence="1" id="KW-0479">Metal-binding</keyword>
<reference evidence="6" key="1">
    <citation type="submission" date="2017-07" db="EMBL/GenBank/DDBJ databases">
        <title>Taro Niue Genome Assembly and Annotation.</title>
        <authorList>
            <person name="Atibalentja N."/>
            <person name="Keating K."/>
            <person name="Fields C.J."/>
        </authorList>
    </citation>
    <scope>NUCLEOTIDE SEQUENCE</scope>
    <source>
        <strain evidence="6">Niue_2</strain>
        <tissue evidence="6">Leaf</tissue>
    </source>
</reference>
<dbReference type="AlphaFoldDB" id="A0A843VK86"/>